<dbReference type="Proteomes" id="UP001141950">
    <property type="component" value="Unassembled WGS sequence"/>
</dbReference>
<protein>
    <recommendedName>
        <fullName evidence="4">AMP-dependent synthetase and ligase</fullName>
    </recommendedName>
</protein>
<dbReference type="RefSeq" id="WP_257445040.1">
    <property type="nucleotide sequence ID" value="NZ_JANIPJ010000005.1"/>
</dbReference>
<dbReference type="EMBL" id="JANIPJ010000005">
    <property type="protein sequence ID" value="MCR2804204.1"/>
    <property type="molecule type" value="Genomic_DNA"/>
</dbReference>
<accession>A0A9X2MNX0</accession>
<gene>
    <name evidence="2" type="ORF">NQZ67_09960</name>
</gene>
<proteinExistence type="predicted"/>
<evidence type="ECO:0000313" key="3">
    <source>
        <dbReference type="Proteomes" id="UP001141950"/>
    </source>
</evidence>
<comment type="caution">
    <text evidence="2">The sequence shown here is derived from an EMBL/GenBank/DDBJ whole genome shotgun (WGS) entry which is preliminary data.</text>
</comment>
<evidence type="ECO:0000313" key="2">
    <source>
        <dbReference type="EMBL" id="MCR2804204.1"/>
    </source>
</evidence>
<dbReference type="AlphaFoldDB" id="A0A9X2MNX0"/>
<keyword evidence="1" id="KW-0175">Coiled coil</keyword>
<name>A0A9X2MNX0_9BACL</name>
<organism evidence="2 3">
    <name type="scientific">Paenibacillus soyae</name>
    <dbReference type="NCBI Taxonomy" id="2969249"/>
    <lineage>
        <taxon>Bacteria</taxon>
        <taxon>Bacillati</taxon>
        <taxon>Bacillota</taxon>
        <taxon>Bacilli</taxon>
        <taxon>Bacillales</taxon>
        <taxon>Paenibacillaceae</taxon>
        <taxon>Paenibacillus</taxon>
    </lineage>
</organism>
<evidence type="ECO:0008006" key="4">
    <source>
        <dbReference type="Google" id="ProtNLM"/>
    </source>
</evidence>
<sequence>MNQFQSNSATGQIESLVQQLIQQTQQASAQYQQLLQQEQENAALLQQIAQREQQAAQIIQTALQGHQTAVQQMHNIQNLCNQISQSALTQSSAYMQNQNNVNTTGYGSYRQ</sequence>
<reference evidence="2" key="1">
    <citation type="submission" date="2022-08" db="EMBL/GenBank/DDBJ databases">
        <title>The genomic sequence of strain Paenibacillus sp. SCIV0701.</title>
        <authorList>
            <person name="Zhao H."/>
        </authorList>
    </citation>
    <scope>NUCLEOTIDE SEQUENCE</scope>
    <source>
        <strain evidence="2">SCIV0701</strain>
    </source>
</reference>
<dbReference type="SUPFAM" id="SSF58104">
    <property type="entry name" value="Methyl-accepting chemotaxis protein (MCP) signaling domain"/>
    <property type="match status" value="1"/>
</dbReference>
<feature type="coiled-coil region" evidence="1">
    <location>
        <begin position="17"/>
        <end position="55"/>
    </location>
</feature>
<evidence type="ECO:0000256" key="1">
    <source>
        <dbReference type="SAM" id="Coils"/>
    </source>
</evidence>
<keyword evidence="3" id="KW-1185">Reference proteome</keyword>